<evidence type="ECO:0000313" key="2">
    <source>
        <dbReference type="Proteomes" id="UP000004136"/>
    </source>
</evidence>
<dbReference type="EMBL" id="AHDV01000041">
    <property type="protein sequence ID" value="EJV76489.1"/>
    <property type="molecule type" value="Genomic_DNA"/>
</dbReference>
<protein>
    <submittedName>
        <fullName evidence="1">Uncharacterized protein</fullName>
    </submittedName>
</protein>
<dbReference type="AlphaFoldDB" id="J9BCK8"/>
<proteinExistence type="predicted"/>
<name>J9BCK8_BACCE</name>
<comment type="caution">
    <text evidence="1">The sequence shown here is derived from an EMBL/GenBank/DDBJ whole genome shotgun (WGS) entry which is preliminary data.</text>
</comment>
<organism evidence="1 2">
    <name type="scientific">Bacillus cereus HuA2-1</name>
    <dbReference type="NCBI Taxonomy" id="1053201"/>
    <lineage>
        <taxon>Bacteria</taxon>
        <taxon>Bacillati</taxon>
        <taxon>Bacillota</taxon>
        <taxon>Bacilli</taxon>
        <taxon>Bacillales</taxon>
        <taxon>Bacillaceae</taxon>
        <taxon>Bacillus</taxon>
        <taxon>Bacillus cereus group</taxon>
    </lineage>
</organism>
<dbReference type="HOGENOM" id="CLU_2912523_0_0_9"/>
<accession>J9BCK8</accession>
<evidence type="ECO:0000313" key="1">
    <source>
        <dbReference type="EMBL" id="EJV76489.1"/>
    </source>
</evidence>
<reference evidence="1 2" key="1">
    <citation type="submission" date="2012-04" db="EMBL/GenBank/DDBJ databases">
        <title>The Genome Sequence of Bacillus cereus HuA2-1.</title>
        <authorList>
            <consortium name="The Broad Institute Genome Sequencing Platform"/>
            <consortium name="The Broad Institute Genome Sequencing Center for Infectious Disease"/>
            <person name="Feldgarden M."/>
            <person name="Van der Auwera G.A."/>
            <person name="Mahillon J."/>
            <person name="Duprez V."/>
            <person name="Timmery S."/>
            <person name="Mattelet C."/>
            <person name="Dierick K."/>
            <person name="Sun M."/>
            <person name="Yu Z."/>
            <person name="Zhu L."/>
            <person name="Hu X."/>
            <person name="Shank E.B."/>
            <person name="Swiecicka I."/>
            <person name="Hansen B.M."/>
            <person name="Andrup L."/>
            <person name="Young S.K."/>
            <person name="Zeng Q."/>
            <person name="Gargeya S."/>
            <person name="Fitzgerald M."/>
            <person name="Haas B."/>
            <person name="Abouelleil A."/>
            <person name="Alvarado L."/>
            <person name="Arachchi H.M."/>
            <person name="Berlin A."/>
            <person name="Chapman S.B."/>
            <person name="Goldberg J."/>
            <person name="Griggs A."/>
            <person name="Gujja S."/>
            <person name="Hansen M."/>
            <person name="Howarth C."/>
            <person name="Imamovic A."/>
            <person name="Larimer J."/>
            <person name="McCowen C."/>
            <person name="Montmayeur A."/>
            <person name="Murphy C."/>
            <person name="Neiman D."/>
            <person name="Pearson M."/>
            <person name="Priest M."/>
            <person name="Roberts A."/>
            <person name="Saif S."/>
            <person name="Shea T."/>
            <person name="Sisk P."/>
            <person name="Sykes S."/>
            <person name="Wortman J."/>
            <person name="Nusbaum C."/>
            <person name="Birren B."/>
        </authorList>
    </citation>
    <scope>NUCLEOTIDE SEQUENCE [LARGE SCALE GENOMIC DNA]</scope>
    <source>
        <strain evidence="1 2">HuA2-1</strain>
    </source>
</reference>
<dbReference type="PATRIC" id="fig|1053201.3.peg.5384"/>
<dbReference type="Proteomes" id="UP000004136">
    <property type="component" value="Unassembled WGS sequence"/>
</dbReference>
<sequence>METINKFADYMKRLGENKKVVVEEEDVKDITEDIEAYLSNNGHTYSYSENMAGQVLIIVH</sequence>
<gene>
    <name evidence="1" type="ORF">IG3_05249</name>
</gene>